<dbReference type="KEGG" id="llo:LLO_0983"/>
<dbReference type="Gene3D" id="1.20.58.840">
    <property type="match status" value="1"/>
</dbReference>
<accession>D3HR11</accession>
<organism evidence="2 3">
    <name type="scientific">Legionella longbeachae serogroup 1 (strain NSW150)</name>
    <dbReference type="NCBI Taxonomy" id="661367"/>
    <lineage>
        <taxon>Bacteria</taxon>
        <taxon>Pseudomonadati</taxon>
        <taxon>Pseudomonadota</taxon>
        <taxon>Gammaproteobacteria</taxon>
        <taxon>Legionellales</taxon>
        <taxon>Legionellaceae</taxon>
        <taxon>Legionella</taxon>
    </lineage>
</organism>
<dbReference type="AlphaFoldDB" id="D3HR11"/>
<dbReference type="EMBL" id="FN650140">
    <property type="protein sequence ID" value="CBJ11333.1"/>
    <property type="molecule type" value="Genomic_DNA"/>
</dbReference>
<sequence length="340" mass="38835">MLIKPDLKDEEIVRCLRNVYGLDVDKIFFLPLGADLNTAVYRVTTSTERDYFLKLRSGEFNEASVLVPKYLADLGFRQVIPPLTTTDGQFWTSLASFKVVIYPYVKGRNGVEVNLSDKQWIEFGATMKRFHSADIPQTITTGVQTETFSSKWHQTVRVFLGRIDNEVFEEPIATKMALFLKSQKGEILELIRCAEHLASKLQKQPHENILCHADIHGWNLFIDEGGALYVVDWDTLLFAPKERDLMFIGSGLGDSGRTPFEDEALFYNGYGPTNINDDAIAYYRCQRVIEDIGVYCEQIFLSDEGGEDRLQSFKYLQSNFLPNGTIERAFQSCKSRENQK</sequence>
<dbReference type="Gene3D" id="3.30.200.20">
    <property type="entry name" value="Phosphorylase Kinase, domain 1"/>
    <property type="match status" value="1"/>
</dbReference>
<dbReference type="GO" id="GO:0016740">
    <property type="term" value="F:transferase activity"/>
    <property type="evidence" value="ECO:0007669"/>
    <property type="project" value="UniProtKB-KW"/>
</dbReference>
<dbReference type="InterPro" id="IPR002575">
    <property type="entry name" value="Aminoglycoside_PTrfase"/>
</dbReference>
<dbReference type="eggNOG" id="COG2334">
    <property type="taxonomic scope" value="Bacteria"/>
</dbReference>
<dbReference type="Gene3D" id="1.10.510.10">
    <property type="entry name" value="Transferase(Phosphotransferase) domain 1"/>
    <property type="match status" value="1"/>
</dbReference>
<keyword evidence="2" id="KW-0808">Transferase</keyword>
<dbReference type="Pfam" id="PF01636">
    <property type="entry name" value="APH"/>
    <property type="match status" value="1"/>
</dbReference>
<feature type="domain" description="Aminoglycoside phosphotransferase" evidence="1">
    <location>
        <begin position="31"/>
        <end position="253"/>
    </location>
</feature>
<dbReference type="STRING" id="661367.LLO_0983"/>
<name>D3HR11_LEGLN</name>
<proteinExistence type="predicted"/>
<gene>
    <name evidence="2" type="primary">aph</name>
    <name evidence="2" type="ordered locus">LLO_0983</name>
</gene>
<evidence type="ECO:0000313" key="2">
    <source>
        <dbReference type="EMBL" id="CBJ11333.1"/>
    </source>
</evidence>
<protein>
    <submittedName>
        <fullName evidence="2">Spectinomycin phosphotransferase</fullName>
    </submittedName>
</protein>
<evidence type="ECO:0000259" key="1">
    <source>
        <dbReference type="Pfam" id="PF01636"/>
    </source>
</evidence>
<keyword evidence="3" id="KW-1185">Reference proteome</keyword>
<dbReference type="Proteomes" id="UP000001060">
    <property type="component" value="Chromosome"/>
</dbReference>
<dbReference type="HOGENOM" id="CLU_068889_0_0_6"/>
<dbReference type="InterPro" id="IPR011009">
    <property type="entry name" value="Kinase-like_dom_sf"/>
</dbReference>
<evidence type="ECO:0000313" key="3">
    <source>
        <dbReference type="Proteomes" id="UP000001060"/>
    </source>
</evidence>
<reference evidence="2 3" key="1">
    <citation type="journal article" date="2010" name="PLoS Genet.">
        <title>Analysis of the Legionella longbeachae genome and transcriptome uncovers unique strategies to cause Legionnaires' disease.</title>
        <authorList>
            <person name="Cazalet C."/>
            <person name="Gomez-Valero L."/>
            <person name="Rusniok C."/>
            <person name="Lomma M."/>
            <person name="Dervins-Ravault D."/>
            <person name="Newton H."/>
            <person name="Sansom F."/>
            <person name="Jarraud S."/>
            <person name="Zidane N."/>
            <person name="Ma L."/>
            <person name="Bouchier C."/>
            <person name="Etienne J."/>
            <person name="Hartland E."/>
            <person name="Buchrieser C."/>
        </authorList>
    </citation>
    <scope>NUCLEOTIDE SEQUENCE [LARGE SCALE GENOMIC DNA]</scope>
    <source>
        <strain evidence="2 3">NSW150</strain>
    </source>
</reference>
<dbReference type="OrthoDB" id="236897at2"/>
<dbReference type="SUPFAM" id="SSF56112">
    <property type="entry name" value="Protein kinase-like (PK-like)"/>
    <property type="match status" value="1"/>
</dbReference>